<feature type="compositionally biased region" description="Polar residues" evidence="7">
    <location>
        <begin position="385"/>
        <end position="399"/>
    </location>
</feature>
<dbReference type="EMBL" id="LZPO01087199">
    <property type="protein sequence ID" value="OBS66671.1"/>
    <property type="molecule type" value="Genomic_DNA"/>
</dbReference>
<dbReference type="SMART" id="SM00462">
    <property type="entry name" value="PTB"/>
    <property type="match status" value="1"/>
</dbReference>
<feature type="compositionally biased region" description="Polar residues" evidence="7">
    <location>
        <begin position="193"/>
        <end position="202"/>
    </location>
</feature>
<evidence type="ECO:0000256" key="7">
    <source>
        <dbReference type="SAM" id="MobiDB-lite"/>
    </source>
</evidence>
<dbReference type="InterPro" id="IPR013625">
    <property type="entry name" value="PTB"/>
</dbReference>
<feature type="region of interest" description="Disordered" evidence="7">
    <location>
        <begin position="116"/>
        <end position="144"/>
    </location>
</feature>
<dbReference type="InterPro" id="IPR051484">
    <property type="entry name" value="Tensin_PTEN_phosphatase"/>
</dbReference>
<keyword evidence="3" id="KW-0597">Phosphoprotein</keyword>
<dbReference type="Proteomes" id="UP000092124">
    <property type="component" value="Unassembled WGS sequence"/>
</dbReference>
<feature type="compositionally biased region" description="Basic and acidic residues" evidence="7">
    <location>
        <begin position="124"/>
        <end position="144"/>
    </location>
</feature>
<dbReference type="InterPro" id="IPR011993">
    <property type="entry name" value="PH-like_dom_sf"/>
</dbReference>
<evidence type="ECO:0000313" key="9">
    <source>
        <dbReference type="EMBL" id="OBS66671.1"/>
    </source>
</evidence>
<organism evidence="9 10">
    <name type="scientific">Neotoma lepida</name>
    <name type="common">Desert woodrat</name>
    <dbReference type="NCBI Taxonomy" id="56216"/>
    <lineage>
        <taxon>Eukaryota</taxon>
        <taxon>Metazoa</taxon>
        <taxon>Chordata</taxon>
        <taxon>Craniata</taxon>
        <taxon>Vertebrata</taxon>
        <taxon>Euteleostomi</taxon>
        <taxon>Mammalia</taxon>
        <taxon>Eutheria</taxon>
        <taxon>Euarchontoglires</taxon>
        <taxon>Glires</taxon>
        <taxon>Rodentia</taxon>
        <taxon>Myomorpha</taxon>
        <taxon>Muroidea</taxon>
        <taxon>Cricetidae</taxon>
        <taxon>Neotominae</taxon>
        <taxon>Neotoma</taxon>
    </lineage>
</organism>
<dbReference type="InterPro" id="IPR036860">
    <property type="entry name" value="SH2_dom_sf"/>
</dbReference>
<sequence>MSSSLLAGGHVVSLTPHEESRMALHPAPSPGLPALCPYYTTESWGTQPLMAPTPCKGTSSRFQQAQQAEAKAHCLLQHPGEQASGTTQDLDSCIDFSLETLNQMILELDPTFQLLPSGTAGPQAEHDSSITSRSKKEEPEALDIKYIEVTSTRSRCLEGPQRCSSPCVTPPFGSPHNGSLLFSRDIPRETRSSSESLIFSGNQGRGPSPHTSSSLSNSSPGRESRASGSPLATPPGWEKGLRAPQRGSRVSLLSASPTSDVSYVFGSSQSLLHSSLSSYQSSSRSLGSPASSSSSLHSLDRGSQCVRPSDAQVPSNNSVPHMGQIQATQCPPVAREQTSSCPPSVTNSIVDIPIVLINGCPEPQSPPAQRIPGHQVSIPPGAASPSHSCQATKSHNQTLPDGPLTASPEGPAKDMQPTLKFVMDTSKYWFKPSITREQAIDLLRKEKPGAFVIRDSSSYRGSFGLALKVQETPASAPNRPGEDSTDLIRHFLVESSAKGVHLKGADEEPYFGSLSAFVCQHSIMALALPCKLTIPQKGCHTLYLNSVSVETLSGALAVQKAISITLERDVLPTPTVVDFKVTEQGITLTDVQRKVFFRRHYPLTTLRFCGMDPEQRKIFGFVAKSQTEPQENVCHLFAEYDAVQPAFQVISLVTALLQDTDRVPKDPLSSLVVNCWDKNTALPTALTCFCHQLICGSDKQVSRPVHAPPPPHPPPPIFTLARLQKKTAHKFWLKNQEEEEEEATKSSPT</sequence>
<dbReference type="CDD" id="cd01213">
    <property type="entry name" value="PTB_tensin"/>
    <property type="match status" value="1"/>
</dbReference>
<comment type="caution">
    <text evidence="9">The sequence shown here is derived from an EMBL/GenBank/DDBJ whole genome shotgun (WGS) entry which is preliminary data.</text>
</comment>
<dbReference type="SUPFAM" id="SSF50729">
    <property type="entry name" value="PH domain-like"/>
    <property type="match status" value="1"/>
</dbReference>
<keyword evidence="5 6" id="KW-0727">SH2 domain</keyword>
<dbReference type="PANTHER" id="PTHR45734:SF6">
    <property type="entry name" value="TENSIN-4"/>
    <property type="match status" value="1"/>
</dbReference>
<reference evidence="9 10" key="1">
    <citation type="submission" date="2016-06" db="EMBL/GenBank/DDBJ databases">
        <title>The Draft Genome Sequence and Annotation of the Desert Woodrat Neotoma lepida.</title>
        <authorList>
            <person name="Campbell M."/>
            <person name="Oakeson K.F."/>
            <person name="Yandell M."/>
            <person name="Halpert J.R."/>
            <person name="Dearing D."/>
        </authorList>
    </citation>
    <scope>NUCLEOTIDE SEQUENCE [LARGE SCALE GENOMIC DNA]</scope>
    <source>
        <strain evidence="9">417</strain>
        <tissue evidence="9">Liver</tissue>
    </source>
</reference>
<keyword evidence="4" id="KW-0965">Cell junction</keyword>
<dbReference type="InterPro" id="IPR000980">
    <property type="entry name" value="SH2"/>
</dbReference>
<evidence type="ECO:0000256" key="3">
    <source>
        <dbReference type="ARBA" id="ARBA00022553"/>
    </source>
</evidence>
<evidence type="ECO:0000256" key="1">
    <source>
        <dbReference type="ARBA" id="ARBA00004246"/>
    </source>
</evidence>
<evidence type="ECO:0000256" key="6">
    <source>
        <dbReference type="PROSITE-ProRule" id="PRU00191"/>
    </source>
</evidence>
<dbReference type="Gene3D" id="2.30.29.30">
    <property type="entry name" value="Pleckstrin-homology domain (PH domain)/Phosphotyrosine-binding domain (PTB)"/>
    <property type="match status" value="1"/>
</dbReference>
<feature type="domain" description="SH2" evidence="8">
    <location>
        <begin position="429"/>
        <end position="536"/>
    </location>
</feature>
<dbReference type="SMART" id="SM00252">
    <property type="entry name" value="SH2"/>
    <property type="match status" value="1"/>
</dbReference>
<comment type="similarity">
    <text evidence="2">Belongs to the PTEN phosphatase protein family.</text>
</comment>
<feature type="region of interest" description="Disordered" evidence="7">
    <location>
        <begin position="360"/>
        <end position="415"/>
    </location>
</feature>
<dbReference type="GO" id="GO:0005925">
    <property type="term" value="C:focal adhesion"/>
    <property type="evidence" value="ECO:0007669"/>
    <property type="project" value="UniProtKB-SubCell"/>
</dbReference>
<dbReference type="SUPFAM" id="SSF55550">
    <property type="entry name" value="SH2 domain"/>
    <property type="match status" value="1"/>
</dbReference>
<gene>
    <name evidence="9" type="ORF">A6R68_04784</name>
</gene>
<proteinExistence type="inferred from homology"/>
<evidence type="ECO:0000256" key="4">
    <source>
        <dbReference type="ARBA" id="ARBA00022949"/>
    </source>
</evidence>
<feature type="region of interest" description="Disordered" evidence="7">
    <location>
        <begin position="157"/>
        <end position="251"/>
    </location>
</feature>
<evidence type="ECO:0000259" key="8">
    <source>
        <dbReference type="PROSITE" id="PS50001"/>
    </source>
</evidence>
<dbReference type="STRING" id="56216.A0A1A6GKC9"/>
<feature type="compositionally biased region" description="Polar residues" evidence="7">
    <location>
        <begin position="312"/>
        <end position="323"/>
    </location>
</feature>
<feature type="compositionally biased region" description="Low complexity" evidence="7">
    <location>
        <begin position="207"/>
        <end position="221"/>
    </location>
</feature>
<comment type="subcellular location">
    <subcellularLocation>
        <location evidence="1">Cell junction</location>
        <location evidence="1">Focal adhesion</location>
    </subcellularLocation>
</comment>
<keyword evidence="10" id="KW-1185">Reference proteome</keyword>
<dbReference type="InterPro" id="IPR033929">
    <property type="entry name" value="Tensin_PTB"/>
</dbReference>
<dbReference type="OrthoDB" id="6273691at2759"/>
<evidence type="ECO:0000256" key="2">
    <source>
        <dbReference type="ARBA" id="ARBA00007881"/>
    </source>
</evidence>
<feature type="compositionally biased region" description="Low complexity" evidence="7">
    <location>
        <begin position="279"/>
        <end position="303"/>
    </location>
</feature>
<dbReference type="Pfam" id="PF08416">
    <property type="entry name" value="PTB"/>
    <property type="match status" value="1"/>
</dbReference>
<dbReference type="PANTHER" id="PTHR45734">
    <property type="entry name" value="TENSIN"/>
    <property type="match status" value="1"/>
</dbReference>
<dbReference type="FunFam" id="3.30.505.10:FF:000002">
    <property type="entry name" value="Tensin 1"/>
    <property type="match status" value="1"/>
</dbReference>
<evidence type="ECO:0000313" key="10">
    <source>
        <dbReference type="Proteomes" id="UP000092124"/>
    </source>
</evidence>
<dbReference type="Pfam" id="PF00017">
    <property type="entry name" value="SH2"/>
    <property type="match status" value="1"/>
</dbReference>
<protein>
    <recommendedName>
        <fullName evidence="8">SH2 domain-containing protein</fullName>
    </recommendedName>
</protein>
<dbReference type="AlphaFoldDB" id="A0A1A6GKC9"/>
<accession>A0A1A6GKC9</accession>
<dbReference type="InterPro" id="IPR006020">
    <property type="entry name" value="PTB/PI_dom"/>
</dbReference>
<name>A0A1A6GKC9_NEOLE</name>
<evidence type="ECO:0000256" key="5">
    <source>
        <dbReference type="ARBA" id="ARBA00022999"/>
    </source>
</evidence>
<dbReference type="PROSITE" id="PS50001">
    <property type="entry name" value="SH2"/>
    <property type="match status" value="1"/>
</dbReference>
<dbReference type="Gene3D" id="3.30.505.10">
    <property type="entry name" value="SH2 domain"/>
    <property type="match status" value="1"/>
</dbReference>
<feature type="region of interest" description="Disordered" evidence="7">
    <location>
        <begin position="279"/>
        <end position="323"/>
    </location>
</feature>